<dbReference type="PANTHER" id="PTHR37391:SF2">
    <property type="entry name" value="E3 UBIQUITIN-PROTEIN LIGASE"/>
    <property type="match status" value="1"/>
</dbReference>
<comment type="caution">
    <text evidence="2">The sequence shown here is derived from an EMBL/GenBank/DDBJ whole genome shotgun (WGS) entry which is preliminary data.</text>
</comment>
<evidence type="ECO:0000259" key="1">
    <source>
        <dbReference type="Pfam" id="PF20680"/>
    </source>
</evidence>
<organism evidence="2 3">
    <name type="scientific">Diacronema lutheri</name>
    <name type="common">Unicellular marine alga</name>
    <name type="synonym">Monochrysis lutheri</name>
    <dbReference type="NCBI Taxonomy" id="2081491"/>
    <lineage>
        <taxon>Eukaryota</taxon>
        <taxon>Haptista</taxon>
        <taxon>Haptophyta</taxon>
        <taxon>Pavlovophyceae</taxon>
        <taxon>Pavlovales</taxon>
        <taxon>Pavlovaceae</taxon>
        <taxon>Diacronema</taxon>
    </lineage>
</organism>
<evidence type="ECO:0000313" key="2">
    <source>
        <dbReference type="EMBL" id="KAG8460739.1"/>
    </source>
</evidence>
<accession>A0A8J5XAX6</accession>
<gene>
    <name evidence="2" type="ORF">KFE25_010794</name>
</gene>
<dbReference type="OrthoDB" id="2306007at2759"/>
<proteinExistence type="predicted"/>
<dbReference type="EMBL" id="JAGTXO010000030">
    <property type="protein sequence ID" value="KAG8460739.1"/>
    <property type="molecule type" value="Genomic_DNA"/>
</dbReference>
<feature type="domain" description="DUF6817" evidence="1">
    <location>
        <begin position="71"/>
        <end position="156"/>
    </location>
</feature>
<dbReference type="OMA" id="TFLLMTM"/>
<dbReference type="AlphaFoldDB" id="A0A8J5XAX6"/>
<keyword evidence="3" id="KW-1185">Reference proteome</keyword>
<protein>
    <recommendedName>
        <fullName evidence="1">DUF6817 domain-containing protein</fullName>
    </recommendedName>
</protein>
<dbReference type="Proteomes" id="UP000751190">
    <property type="component" value="Unassembled WGS sequence"/>
</dbReference>
<name>A0A8J5XAX6_DIALT</name>
<dbReference type="PANTHER" id="PTHR37391">
    <property type="entry name" value="E3 UBIQUITIN-PROTEIN LIGASE"/>
    <property type="match status" value="1"/>
</dbReference>
<reference evidence="2" key="1">
    <citation type="submission" date="2021-05" db="EMBL/GenBank/DDBJ databases">
        <title>The genome of the haptophyte Pavlova lutheri (Diacronema luteri, Pavlovales) - a model for lipid biosynthesis in eukaryotic algae.</title>
        <authorList>
            <person name="Hulatt C.J."/>
            <person name="Posewitz M.C."/>
        </authorList>
    </citation>
    <scope>NUCLEOTIDE SEQUENCE</scope>
    <source>
        <strain evidence="2">NIVA-4/92</strain>
    </source>
</reference>
<evidence type="ECO:0000313" key="3">
    <source>
        <dbReference type="Proteomes" id="UP000751190"/>
    </source>
</evidence>
<dbReference type="Pfam" id="PF20680">
    <property type="entry name" value="DUF6817"/>
    <property type="match status" value="1"/>
</dbReference>
<dbReference type="InterPro" id="IPR049202">
    <property type="entry name" value="DUF6817"/>
</dbReference>
<sequence>MSGATALLRCRAAAVALAGRRALGSASGGAAHPPPAPPIDTIPPERWRVVRALLRDDHEALDARLPALLAMLDERGAGECWHKHGTFKEHLVDTHNVLKLWGQPEALCRLGLFHSAYSNSYVNLAIFDAAKDRPLVAAAIGARAEALTHKLCVVPRHSIVWDGLAEEGRIPPDGLTVEHIHTREPVWLSPSELRHLLVFTMADIAEQYAGWYDEVFDYPRSGAIFAKGAAQTTHGHEPAALWPGACRPGLWVSHVARLARAAASVPADADVGGAPLPPVLNACTATLEPAAELAARDLYVSVTNGAVDGAGSGAAARGDAAARLRDAHALNPHVGEPLTVLSQCLLADGDFGGAERAAARALELHAGWGTSWDKRMRWAGWLAWTRVLLARARAREPWPQSAWAAVNLGLVR</sequence>